<dbReference type="Pfam" id="PF02775">
    <property type="entry name" value="TPP_enzyme_C"/>
    <property type="match status" value="1"/>
</dbReference>
<dbReference type="InterPro" id="IPR011766">
    <property type="entry name" value="TPP_enzyme_TPP-bd"/>
</dbReference>
<evidence type="ECO:0000313" key="4">
    <source>
        <dbReference type="Proteomes" id="UP000066284"/>
    </source>
</evidence>
<accession>A0A0S4KU70</accession>
<dbReference type="OrthoDB" id="9794954at2"/>
<dbReference type="GO" id="GO:0044281">
    <property type="term" value="P:small molecule metabolic process"/>
    <property type="evidence" value="ECO:0007669"/>
    <property type="project" value="UniProtKB-ARBA"/>
</dbReference>
<sequence>MSLDYVKFSNGFEKFMPKEYRDMVEHGPFGKKVTVSQMGSFKEVLEEHPMCAGCAMTLFIRLAMIAFPNPEDTITVGTAGCGRLAISQAAIPFVYGNYGDQNGVASGLSRGLRLRFGDKPKDVVVMAGDGGTADIGFQQVLHSWFRKERFTTIMLDNEVYGNTGGQESGMTNKGAVLKMAPLGKKFEKMDMVQLAKVAGCAYVATVVPNNPRRVESVIKKAVLVAREIGPSYIQAYTSCNIEYAIPTDKVMEDAKAVENDRYQFMEYVSEEAKQYLTERYGYKEFLAKQAAPAAAISGKA</sequence>
<dbReference type="PANTHER" id="PTHR42897">
    <property type="entry name" value="PYRUVATE SYNTHASE SUBUNIT PORB"/>
    <property type="match status" value="1"/>
</dbReference>
<dbReference type="KEGG" id="nio:NITINOP_0242"/>
<dbReference type="SUPFAM" id="SSF52518">
    <property type="entry name" value="Thiamin diphosphate-binding fold (THDP-binding)"/>
    <property type="match status" value="1"/>
</dbReference>
<dbReference type="STRING" id="1715989.NITINOP_0242"/>
<dbReference type="GO" id="GO:0047553">
    <property type="term" value="F:2-oxoglutarate synthase activity"/>
    <property type="evidence" value="ECO:0007669"/>
    <property type="project" value="UniProtKB-EC"/>
</dbReference>
<evidence type="ECO:0000259" key="2">
    <source>
        <dbReference type="Pfam" id="PF02775"/>
    </source>
</evidence>
<reference evidence="4" key="1">
    <citation type="submission" date="2015-09" db="EMBL/GenBank/DDBJ databases">
        <authorList>
            <person name="Daims H."/>
        </authorList>
    </citation>
    <scope>NUCLEOTIDE SEQUENCE [LARGE SCALE GENOMIC DNA]</scope>
</reference>
<dbReference type="InterPro" id="IPR051479">
    <property type="entry name" value="PorB-like"/>
</dbReference>
<dbReference type="Gene3D" id="3.40.50.970">
    <property type="match status" value="1"/>
</dbReference>
<dbReference type="GO" id="GO:0030976">
    <property type="term" value="F:thiamine pyrophosphate binding"/>
    <property type="evidence" value="ECO:0007669"/>
    <property type="project" value="InterPro"/>
</dbReference>
<dbReference type="EC" id="1.2.7.3" evidence="3"/>
<dbReference type="PANTHER" id="PTHR42897:SF2">
    <property type="entry name" value="PYRUVATE SYNTHASE SUBUNIT PORB"/>
    <property type="match status" value="1"/>
</dbReference>
<dbReference type="RefSeq" id="WP_062482119.1">
    <property type="nucleotide sequence ID" value="NZ_LN885086.1"/>
</dbReference>
<dbReference type="AlphaFoldDB" id="A0A0S4KU70"/>
<organism evidence="3 4">
    <name type="scientific">Candidatus Nitrospira inopinata</name>
    <dbReference type="NCBI Taxonomy" id="1715989"/>
    <lineage>
        <taxon>Bacteria</taxon>
        <taxon>Pseudomonadati</taxon>
        <taxon>Nitrospirota</taxon>
        <taxon>Nitrospiria</taxon>
        <taxon>Nitrospirales</taxon>
        <taxon>Nitrospiraceae</taxon>
        <taxon>Nitrospira</taxon>
    </lineage>
</organism>
<name>A0A0S4KU70_9BACT</name>
<evidence type="ECO:0000256" key="1">
    <source>
        <dbReference type="ARBA" id="ARBA00023002"/>
    </source>
</evidence>
<evidence type="ECO:0000313" key="3">
    <source>
        <dbReference type="EMBL" id="CUQ65218.1"/>
    </source>
</evidence>
<feature type="domain" description="Thiamine pyrophosphate enzyme TPP-binding" evidence="2">
    <location>
        <begin position="93"/>
        <end position="234"/>
    </location>
</feature>
<keyword evidence="4" id="KW-1185">Reference proteome</keyword>
<dbReference type="Proteomes" id="UP000066284">
    <property type="component" value="Chromosome 1"/>
</dbReference>
<keyword evidence="1 3" id="KW-0560">Oxidoreductase</keyword>
<protein>
    <submittedName>
        <fullName evidence="3">2-oxoglutarate:ferredoxin oxidoredutase beta subunit</fullName>
        <ecNumber evidence="3">1.2.7.3</ecNumber>
    </submittedName>
</protein>
<proteinExistence type="predicted"/>
<dbReference type="EMBL" id="LN885086">
    <property type="protein sequence ID" value="CUQ65218.1"/>
    <property type="molecule type" value="Genomic_DNA"/>
</dbReference>
<dbReference type="InterPro" id="IPR029061">
    <property type="entry name" value="THDP-binding"/>
</dbReference>
<gene>
    <name evidence="3" type="primary">forB</name>
    <name evidence="3" type="ORF">NITINOP_0242</name>
</gene>